<dbReference type="PANTHER" id="PTHR40660:SF1">
    <property type="entry name" value="5'-PHOSPHATE OXIDASE PUTATIVE DOMAIN-CONTAINING PROTEIN-RELATED"/>
    <property type="match status" value="1"/>
</dbReference>
<sequence>MVRLPQNVMDALSRCKPFPLATCSKEGVPNVAYVGALKLLDDETLLVANNFMKKTIANIEQNPVAAVVVWDPKSGESYQVKFAVEVVDSGELFEQFRAEIKEKHPKFPVHSMLVLKPIEVYNSMYGEHAGERIA</sequence>
<dbReference type="AlphaFoldDB" id="A0A832RWZ8"/>
<dbReference type="Pfam" id="PF01243">
    <property type="entry name" value="PNPOx_N"/>
    <property type="match status" value="1"/>
</dbReference>
<dbReference type="EMBL" id="DUIH01000002">
    <property type="protein sequence ID" value="HIH69089.1"/>
    <property type="molecule type" value="Genomic_DNA"/>
</dbReference>
<evidence type="ECO:0000313" key="2">
    <source>
        <dbReference type="EMBL" id="HIH69089.1"/>
    </source>
</evidence>
<evidence type="ECO:0000313" key="3">
    <source>
        <dbReference type="Proteomes" id="UP000600363"/>
    </source>
</evidence>
<dbReference type="Proteomes" id="UP000600363">
    <property type="component" value="Unassembled WGS sequence"/>
</dbReference>
<reference evidence="2" key="1">
    <citation type="journal article" date="2020" name="bioRxiv">
        <title>A rank-normalized archaeal taxonomy based on genome phylogeny resolves widespread incomplete and uneven classifications.</title>
        <authorList>
            <person name="Rinke C."/>
            <person name="Chuvochina M."/>
            <person name="Mussig A.J."/>
            <person name="Chaumeil P.-A."/>
            <person name="Waite D.W."/>
            <person name="Whitman W.B."/>
            <person name="Parks D.H."/>
            <person name="Hugenholtz P."/>
        </authorList>
    </citation>
    <scope>NUCLEOTIDE SEQUENCE</scope>
    <source>
        <strain evidence="2">UBA12518</strain>
    </source>
</reference>
<dbReference type="SUPFAM" id="SSF50475">
    <property type="entry name" value="FMN-binding split barrel"/>
    <property type="match status" value="1"/>
</dbReference>
<dbReference type="RefSeq" id="WP_042684378.1">
    <property type="nucleotide sequence ID" value="NZ_DUIH01000002.1"/>
</dbReference>
<protein>
    <submittedName>
        <fullName evidence="2">Pyridoxamine 5'-phosphate oxidase family protein</fullName>
    </submittedName>
</protein>
<accession>A0A832RWZ8</accession>
<organism evidence="2 3">
    <name type="scientific">Methermicoccus shengliensis</name>
    <dbReference type="NCBI Taxonomy" id="660064"/>
    <lineage>
        <taxon>Archaea</taxon>
        <taxon>Methanobacteriati</taxon>
        <taxon>Methanobacteriota</taxon>
        <taxon>Stenosarchaea group</taxon>
        <taxon>Methanomicrobia</taxon>
        <taxon>Methanosarcinales</taxon>
        <taxon>Methermicoccaceae</taxon>
        <taxon>Methermicoccus</taxon>
    </lineage>
</organism>
<dbReference type="InterPro" id="IPR011576">
    <property type="entry name" value="Pyridox_Oxase_N"/>
</dbReference>
<comment type="caution">
    <text evidence="2">The sequence shown here is derived from an EMBL/GenBank/DDBJ whole genome shotgun (WGS) entry which is preliminary data.</text>
</comment>
<dbReference type="PANTHER" id="PTHR40660">
    <property type="entry name" value="5'-PHOSPHATE OXIDASE PUTATIVE DOMAIN-CONTAINING PROTEIN-RELATED"/>
    <property type="match status" value="1"/>
</dbReference>
<dbReference type="Gene3D" id="2.30.110.10">
    <property type="entry name" value="Electron Transport, Fmn-binding Protein, Chain A"/>
    <property type="match status" value="1"/>
</dbReference>
<proteinExistence type="predicted"/>
<gene>
    <name evidence="2" type="ORF">HA299_00470</name>
</gene>
<dbReference type="InterPro" id="IPR012349">
    <property type="entry name" value="Split_barrel_FMN-bd"/>
</dbReference>
<feature type="domain" description="Pyridoxamine 5'-phosphate oxidase N-terminal" evidence="1">
    <location>
        <begin position="5"/>
        <end position="122"/>
    </location>
</feature>
<name>A0A832RWZ8_9EURY</name>
<evidence type="ECO:0000259" key="1">
    <source>
        <dbReference type="Pfam" id="PF01243"/>
    </source>
</evidence>